<feature type="compositionally biased region" description="Polar residues" evidence="1">
    <location>
        <begin position="1"/>
        <end position="10"/>
    </location>
</feature>
<evidence type="ECO:0000313" key="3">
    <source>
        <dbReference type="Proteomes" id="UP000294847"/>
    </source>
</evidence>
<evidence type="ECO:0000313" key="2">
    <source>
        <dbReference type="EMBL" id="QBZ56652.1"/>
    </source>
</evidence>
<accession>A0A4P7N506</accession>
<organism evidence="2 3">
    <name type="scientific">Pyricularia oryzae</name>
    <name type="common">Rice blast fungus</name>
    <name type="synonym">Magnaporthe oryzae</name>
    <dbReference type="NCBI Taxonomy" id="318829"/>
    <lineage>
        <taxon>Eukaryota</taxon>
        <taxon>Fungi</taxon>
        <taxon>Dikarya</taxon>
        <taxon>Ascomycota</taxon>
        <taxon>Pezizomycotina</taxon>
        <taxon>Sordariomycetes</taxon>
        <taxon>Sordariomycetidae</taxon>
        <taxon>Magnaporthales</taxon>
        <taxon>Pyriculariaceae</taxon>
        <taxon>Pyricularia</taxon>
    </lineage>
</organism>
<reference evidence="2 3" key="1">
    <citation type="journal article" date="2019" name="Mol. Biol. Evol.">
        <title>Blast fungal genomes show frequent chromosomal changes, gene gains and losses, and effector gene turnover.</title>
        <authorList>
            <person name="Gomez Luciano L.B."/>
            <person name="Jason Tsai I."/>
            <person name="Chuma I."/>
            <person name="Tosa Y."/>
            <person name="Chen Y.H."/>
            <person name="Li J.Y."/>
            <person name="Li M.Y."/>
            <person name="Jade Lu M.Y."/>
            <person name="Nakayashiki H."/>
            <person name="Li W.H."/>
        </authorList>
    </citation>
    <scope>NUCLEOTIDE SEQUENCE [LARGE SCALE GENOMIC DNA]</scope>
    <source>
        <strain evidence="2">MZ5-1-6</strain>
    </source>
</reference>
<protein>
    <submittedName>
        <fullName evidence="2">Uncharacterized protein</fullName>
    </submittedName>
</protein>
<gene>
    <name evidence="2" type="ORF">PoMZ_01563</name>
</gene>
<dbReference type="AlphaFoldDB" id="A0A4P7N506"/>
<dbReference type="Proteomes" id="UP000294847">
    <property type="component" value="Chromosome 2"/>
</dbReference>
<name>A0A4P7N506_PYROR</name>
<sequence length="32" mass="3436">MILRGSQESITPMGRGAYDTTGVPKPPPPKPR</sequence>
<proteinExistence type="predicted"/>
<feature type="region of interest" description="Disordered" evidence="1">
    <location>
        <begin position="1"/>
        <end position="32"/>
    </location>
</feature>
<evidence type="ECO:0000256" key="1">
    <source>
        <dbReference type="SAM" id="MobiDB-lite"/>
    </source>
</evidence>
<dbReference type="EMBL" id="CP034205">
    <property type="protein sequence ID" value="QBZ56652.1"/>
    <property type="molecule type" value="Genomic_DNA"/>
</dbReference>